<evidence type="ECO:0000313" key="2">
    <source>
        <dbReference type="EMBL" id="BCB86818.1"/>
    </source>
</evidence>
<dbReference type="Proteomes" id="UP000503011">
    <property type="component" value="Chromosome"/>
</dbReference>
<protein>
    <submittedName>
        <fullName evidence="2">Uncharacterized protein</fullName>
    </submittedName>
</protein>
<reference evidence="2 3" key="2">
    <citation type="submission" date="2020-03" db="EMBL/GenBank/DDBJ databases">
        <authorList>
            <person name="Ichikawa N."/>
            <person name="Kimura A."/>
            <person name="Kitahashi Y."/>
            <person name="Uohara A."/>
        </authorList>
    </citation>
    <scope>NUCLEOTIDE SEQUENCE [LARGE SCALE GENOMIC DNA]</scope>
    <source>
        <strain evidence="2 3">NBRC 105367</strain>
    </source>
</reference>
<feature type="region of interest" description="Disordered" evidence="1">
    <location>
        <begin position="81"/>
        <end position="117"/>
    </location>
</feature>
<dbReference type="AlphaFoldDB" id="A0A6F8YLI0"/>
<name>A0A6F8YLI0_9ACTN</name>
<gene>
    <name evidence="2" type="ORF">Psuf_041310</name>
</gene>
<sequence>MDGDRVALEEELALVARIDPADAFDQRRLAGAVVTDERGDLAGRYGEIHVLQDLYGAEPLHDPARFKQRCHGASYFARSCGAEGDVFPRDPETPTSSAGPLSPDVAAPTRSLTVPSP</sequence>
<evidence type="ECO:0000313" key="3">
    <source>
        <dbReference type="Proteomes" id="UP000503011"/>
    </source>
</evidence>
<dbReference type="KEGG" id="psuu:Psuf_041310"/>
<proteinExistence type="predicted"/>
<organism evidence="2 3">
    <name type="scientific">Phytohabitans suffuscus</name>
    <dbReference type="NCBI Taxonomy" id="624315"/>
    <lineage>
        <taxon>Bacteria</taxon>
        <taxon>Bacillati</taxon>
        <taxon>Actinomycetota</taxon>
        <taxon>Actinomycetes</taxon>
        <taxon>Micromonosporales</taxon>
        <taxon>Micromonosporaceae</taxon>
    </lineage>
</organism>
<keyword evidence="3" id="KW-1185">Reference proteome</keyword>
<accession>A0A6F8YLI0</accession>
<dbReference type="EMBL" id="AP022871">
    <property type="protein sequence ID" value="BCB86818.1"/>
    <property type="molecule type" value="Genomic_DNA"/>
</dbReference>
<reference evidence="2 3" key="1">
    <citation type="submission" date="2020-03" db="EMBL/GenBank/DDBJ databases">
        <title>Whole genome shotgun sequence of Phytohabitans suffuscus NBRC 105367.</title>
        <authorList>
            <person name="Komaki H."/>
            <person name="Tamura T."/>
        </authorList>
    </citation>
    <scope>NUCLEOTIDE SEQUENCE [LARGE SCALE GENOMIC DNA]</scope>
    <source>
        <strain evidence="2 3">NBRC 105367</strain>
    </source>
</reference>
<evidence type="ECO:0000256" key="1">
    <source>
        <dbReference type="SAM" id="MobiDB-lite"/>
    </source>
</evidence>